<feature type="transmembrane region" description="Helical" evidence="7">
    <location>
        <begin position="528"/>
        <end position="546"/>
    </location>
</feature>
<dbReference type="CDD" id="cd01115">
    <property type="entry name" value="SLC13_permease"/>
    <property type="match status" value="1"/>
</dbReference>
<sequence>MGLEAILTLLVLAGAITLFATEKLPVDVVAMLILATLLVLGLVTPAEALAGFSSQATITVAAMFVLSAGLMRTGALRVVTRLLSRIRNSWLFTLTVMLALGGMSAFVNNTAALAVFLPVVLTVAAANRFSASKILIPMSYAAQMGGVCTLIGTSTNLLVHALAQDLGEPGFSLFEFAPLGLITMAAGLVYLMIVGPLVLPDRRGAELTENYELGKYITELRVTPESPLVGKTVAEAKLGEKYGVYVLELLRGKEKVWSPRAQKLEAEDVLLVRGDWSRLSTLKERARLEIEPEFQLRDEQFQGEDQVLAEVMIAPGSRFVGHTLAELDFQWHHNATVLAIHRRGQVLREQLKDVKLTVGDILLMLTPAEEMRALRANPGFVVLSEREDESASRRKAWIAIAIMVAVVGVAFLEWLPIVASAILGCIGLVVFRCLEPDEVYEAIDWRVIILLAGVLPMGIALQKTGAAGFVAQQAVALVGGWGPIAALAAIYLITATLTEAMSNNAAAVLMAPIAVAAAHAVGADATPFLVAVAFAASTSFATPVGYQTNTMVYNAGGYRFTDFVRIGVPLNLLFWAIAVYFIPRFWPL</sequence>
<dbReference type="PANTHER" id="PTHR43652:SF2">
    <property type="entry name" value="BASIC AMINO ACID ANTIPORTER YFCC-RELATED"/>
    <property type="match status" value="1"/>
</dbReference>
<keyword evidence="6 7" id="KW-0472">Membrane</keyword>
<evidence type="ECO:0000313" key="10">
    <source>
        <dbReference type="Proteomes" id="UP000519004"/>
    </source>
</evidence>
<feature type="transmembrane region" description="Helical" evidence="7">
    <location>
        <begin position="52"/>
        <end position="70"/>
    </location>
</feature>
<proteinExistence type="predicted"/>
<dbReference type="GO" id="GO:0008324">
    <property type="term" value="F:monoatomic cation transmembrane transporter activity"/>
    <property type="evidence" value="ECO:0007669"/>
    <property type="project" value="InterPro"/>
</dbReference>
<dbReference type="PROSITE" id="PS51202">
    <property type="entry name" value="RCK_C"/>
    <property type="match status" value="2"/>
</dbReference>
<organism evidence="9 10">
    <name type="scientific">Rehaibacterium terrae</name>
    <dbReference type="NCBI Taxonomy" id="1341696"/>
    <lineage>
        <taxon>Bacteria</taxon>
        <taxon>Pseudomonadati</taxon>
        <taxon>Pseudomonadota</taxon>
        <taxon>Gammaproteobacteria</taxon>
        <taxon>Lysobacterales</taxon>
        <taxon>Lysobacteraceae</taxon>
        <taxon>Rehaibacterium</taxon>
    </lineage>
</organism>
<feature type="transmembrane region" description="Helical" evidence="7">
    <location>
        <begin position="566"/>
        <end position="586"/>
    </location>
</feature>
<protein>
    <submittedName>
        <fullName evidence="9">Di/tricarboxylate transporter</fullName>
    </submittedName>
</protein>
<feature type="transmembrane region" description="Helical" evidence="7">
    <location>
        <begin position="398"/>
        <end position="431"/>
    </location>
</feature>
<evidence type="ECO:0000313" key="9">
    <source>
        <dbReference type="EMBL" id="MBB5015401.1"/>
    </source>
</evidence>
<feature type="transmembrane region" description="Helical" evidence="7">
    <location>
        <begin position="505"/>
        <end position="521"/>
    </location>
</feature>
<dbReference type="InterPro" id="IPR031312">
    <property type="entry name" value="Na/sul_symport_CS"/>
</dbReference>
<feature type="transmembrane region" description="Helical" evidence="7">
    <location>
        <begin position="443"/>
        <end position="462"/>
    </location>
</feature>
<feature type="transmembrane region" description="Helical" evidence="7">
    <location>
        <begin position="6"/>
        <end position="21"/>
    </location>
</feature>
<dbReference type="InterPro" id="IPR006037">
    <property type="entry name" value="RCK_C"/>
</dbReference>
<evidence type="ECO:0000256" key="4">
    <source>
        <dbReference type="ARBA" id="ARBA00022737"/>
    </source>
</evidence>
<feature type="transmembrane region" description="Helical" evidence="7">
    <location>
        <begin position="90"/>
        <end position="107"/>
    </location>
</feature>
<dbReference type="InterPro" id="IPR051679">
    <property type="entry name" value="DASS-Related_Transporters"/>
</dbReference>
<name>A0A7W7XZM2_9GAMM</name>
<keyword evidence="4" id="KW-0677">Repeat</keyword>
<evidence type="ECO:0000256" key="3">
    <source>
        <dbReference type="ARBA" id="ARBA00022692"/>
    </source>
</evidence>
<dbReference type="Proteomes" id="UP000519004">
    <property type="component" value="Unassembled WGS sequence"/>
</dbReference>
<dbReference type="Pfam" id="PF03600">
    <property type="entry name" value="CitMHS"/>
    <property type="match status" value="1"/>
</dbReference>
<dbReference type="PANTHER" id="PTHR43652">
    <property type="entry name" value="BASIC AMINO ACID ANTIPORTER YFCC-RELATED"/>
    <property type="match status" value="1"/>
</dbReference>
<feature type="transmembrane region" description="Helical" evidence="7">
    <location>
        <begin position="113"/>
        <end position="131"/>
    </location>
</feature>
<reference evidence="9 10" key="1">
    <citation type="submission" date="2020-08" db="EMBL/GenBank/DDBJ databases">
        <title>Genomic Encyclopedia of Type Strains, Phase IV (KMG-IV): sequencing the most valuable type-strain genomes for metagenomic binning, comparative biology and taxonomic classification.</title>
        <authorList>
            <person name="Goeker M."/>
        </authorList>
    </citation>
    <scope>NUCLEOTIDE SEQUENCE [LARGE SCALE GENOMIC DNA]</scope>
    <source>
        <strain evidence="9 10">DSM 25897</strain>
    </source>
</reference>
<dbReference type="GO" id="GO:0005886">
    <property type="term" value="C:plasma membrane"/>
    <property type="evidence" value="ECO:0007669"/>
    <property type="project" value="TreeGrafter"/>
</dbReference>
<feature type="transmembrane region" description="Helical" evidence="7">
    <location>
        <begin position="474"/>
        <end position="493"/>
    </location>
</feature>
<evidence type="ECO:0000256" key="6">
    <source>
        <dbReference type="ARBA" id="ARBA00023136"/>
    </source>
</evidence>
<accession>A0A7W7XZM2</accession>
<comment type="subcellular location">
    <subcellularLocation>
        <location evidence="1">Membrane</location>
        <topology evidence="1">Multi-pass membrane protein</topology>
    </subcellularLocation>
</comment>
<keyword evidence="2" id="KW-0813">Transport</keyword>
<evidence type="ECO:0000256" key="5">
    <source>
        <dbReference type="ARBA" id="ARBA00022989"/>
    </source>
</evidence>
<keyword evidence="10" id="KW-1185">Reference proteome</keyword>
<feature type="domain" description="RCK C-terminal" evidence="8">
    <location>
        <begin position="296"/>
        <end position="380"/>
    </location>
</feature>
<evidence type="ECO:0000259" key="8">
    <source>
        <dbReference type="PROSITE" id="PS51202"/>
    </source>
</evidence>
<feature type="transmembrane region" description="Helical" evidence="7">
    <location>
        <begin position="138"/>
        <end position="159"/>
    </location>
</feature>
<dbReference type="InterPro" id="IPR004680">
    <property type="entry name" value="Cit_transptr-like_dom"/>
</dbReference>
<dbReference type="RefSeq" id="WP_183948094.1">
    <property type="nucleotide sequence ID" value="NZ_JACHHX010000007.1"/>
</dbReference>
<keyword evidence="3 7" id="KW-0812">Transmembrane</keyword>
<keyword evidence="5 7" id="KW-1133">Transmembrane helix</keyword>
<dbReference type="EMBL" id="JACHHX010000007">
    <property type="protein sequence ID" value="MBB5015401.1"/>
    <property type="molecule type" value="Genomic_DNA"/>
</dbReference>
<dbReference type="GO" id="GO:0006813">
    <property type="term" value="P:potassium ion transport"/>
    <property type="evidence" value="ECO:0007669"/>
    <property type="project" value="InterPro"/>
</dbReference>
<feature type="transmembrane region" description="Helical" evidence="7">
    <location>
        <begin position="179"/>
        <end position="199"/>
    </location>
</feature>
<evidence type="ECO:0000256" key="7">
    <source>
        <dbReference type="SAM" id="Phobius"/>
    </source>
</evidence>
<dbReference type="Gene3D" id="3.30.70.1450">
    <property type="entry name" value="Regulator of K+ conductance, C-terminal domain"/>
    <property type="match status" value="2"/>
</dbReference>
<evidence type="ECO:0000256" key="1">
    <source>
        <dbReference type="ARBA" id="ARBA00004141"/>
    </source>
</evidence>
<dbReference type="AlphaFoldDB" id="A0A7W7XZM2"/>
<dbReference type="Pfam" id="PF02080">
    <property type="entry name" value="TrkA_C"/>
    <property type="match status" value="2"/>
</dbReference>
<dbReference type="PROSITE" id="PS01271">
    <property type="entry name" value="NA_SULFATE"/>
    <property type="match status" value="1"/>
</dbReference>
<feature type="domain" description="RCK C-terminal" evidence="8">
    <location>
        <begin position="205"/>
        <end position="288"/>
    </location>
</feature>
<evidence type="ECO:0000256" key="2">
    <source>
        <dbReference type="ARBA" id="ARBA00022448"/>
    </source>
</evidence>
<feature type="transmembrane region" description="Helical" evidence="7">
    <location>
        <begin position="28"/>
        <end position="46"/>
    </location>
</feature>
<comment type="caution">
    <text evidence="9">The sequence shown here is derived from an EMBL/GenBank/DDBJ whole genome shotgun (WGS) entry which is preliminary data.</text>
</comment>
<dbReference type="InterPro" id="IPR036721">
    <property type="entry name" value="RCK_C_sf"/>
</dbReference>
<dbReference type="SUPFAM" id="SSF116726">
    <property type="entry name" value="TrkA C-terminal domain-like"/>
    <property type="match status" value="2"/>
</dbReference>
<gene>
    <name evidence="9" type="ORF">HNQ58_001299</name>
</gene>